<feature type="domain" description="RCK N-terminal" evidence="13">
    <location>
        <begin position="417"/>
        <end position="534"/>
    </location>
</feature>
<keyword evidence="10 12" id="KW-0472">Membrane</keyword>
<name>A0A154W836_9PROT</name>
<keyword evidence="7" id="KW-0630">Potassium</keyword>
<comment type="subcellular location">
    <subcellularLocation>
        <location evidence="1">Endomembrane system</location>
        <topology evidence="1">Multi-pass membrane protein</topology>
    </subcellularLocation>
</comment>
<evidence type="ECO:0000256" key="7">
    <source>
        <dbReference type="ARBA" id="ARBA00022958"/>
    </source>
</evidence>
<dbReference type="AlphaFoldDB" id="A0A154W836"/>
<feature type="transmembrane region" description="Helical" evidence="12">
    <location>
        <begin position="125"/>
        <end position="148"/>
    </location>
</feature>
<proteinExistence type="inferred from homology"/>
<dbReference type="Pfam" id="PF00999">
    <property type="entry name" value="Na_H_Exchanger"/>
    <property type="match status" value="1"/>
</dbReference>
<feature type="transmembrane region" description="Helical" evidence="12">
    <location>
        <begin position="310"/>
        <end position="331"/>
    </location>
</feature>
<reference evidence="14 15" key="1">
    <citation type="submission" date="2015-12" db="EMBL/GenBank/DDBJ databases">
        <title>Genome sequence of Oceanibaculum pacificum MCCC 1A02656.</title>
        <authorList>
            <person name="Lu L."/>
            <person name="Lai Q."/>
            <person name="Shao Z."/>
            <person name="Qian P."/>
        </authorList>
    </citation>
    <scope>NUCLEOTIDE SEQUENCE [LARGE SCALE GENOMIC DNA]</scope>
    <source>
        <strain evidence="14 15">MCCC 1A02656</strain>
    </source>
</reference>
<comment type="similarity">
    <text evidence="2">Belongs to the monovalent cation:proton antiporter 2 (CPA2) transporter (TC 2.A.37) family.</text>
</comment>
<dbReference type="GO" id="GO:0016020">
    <property type="term" value="C:membrane"/>
    <property type="evidence" value="ECO:0007669"/>
    <property type="project" value="InterPro"/>
</dbReference>
<feature type="transmembrane region" description="Helical" evidence="12">
    <location>
        <begin position="337"/>
        <end position="360"/>
    </location>
</feature>
<feature type="transmembrane region" description="Helical" evidence="12">
    <location>
        <begin position="99"/>
        <end position="119"/>
    </location>
</feature>
<dbReference type="InterPro" id="IPR036291">
    <property type="entry name" value="NAD(P)-bd_dom_sf"/>
</dbReference>
<feature type="transmembrane region" description="Helical" evidence="12">
    <location>
        <begin position="190"/>
        <end position="216"/>
    </location>
</feature>
<feature type="transmembrane region" description="Helical" evidence="12">
    <location>
        <begin position="284"/>
        <end position="303"/>
    </location>
</feature>
<dbReference type="InterPro" id="IPR006153">
    <property type="entry name" value="Cation/H_exchanger_TM"/>
</dbReference>
<dbReference type="EMBL" id="LPXN01000096">
    <property type="protein sequence ID" value="KZD09687.1"/>
    <property type="molecule type" value="Genomic_DNA"/>
</dbReference>
<dbReference type="PANTHER" id="PTHR46157:SF4">
    <property type="entry name" value="K(+) EFFLUX ANTIPORTER 3, CHLOROPLASTIC"/>
    <property type="match status" value="1"/>
</dbReference>
<dbReference type="RefSeq" id="WP_067554683.1">
    <property type="nucleotide sequence ID" value="NZ_LPXN01000096.1"/>
</dbReference>
<evidence type="ECO:0000256" key="9">
    <source>
        <dbReference type="ARBA" id="ARBA00023065"/>
    </source>
</evidence>
<evidence type="ECO:0000256" key="11">
    <source>
        <dbReference type="SAM" id="MobiDB-lite"/>
    </source>
</evidence>
<evidence type="ECO:0000256" key="10">
    <source>
        <dbReference type="ARBA" id="ARBA00023136"/>
    </source>
</evidence>
<dbReference type="GO" id="GO:1902600">
    <property type="term" value="P:proton transmembrane transport"/>
    <property type="evidence" value="ECO:0007669"/>
    <property type="project" value="InterPro"/>
</dbReference>
<feature type="transmembrane region" description="Helical" evidence="12">
    <location>
        <begin position="68"/>
        <end position="87"/>
    </location>
</feature>
<evidence type="ECO:0000256" key="8">
    <source>
        <dbReference type="ARBA" id="ARBA00022989"/>
    </source>
</evidence>
<dbReference type="SUPFAM" id="SSF51735">
    <property type="entry name" value="NAD(P)-binding Rossmann-fold domains"/>
    <property type="match status" value="1"/>
</dbReference>
<dbReference type="OrthoDB" id="9781411at2"/>
<dbReference type="InterPro" id="IPR004771">
    <property type="entry name" value="K/H_exchanger"/>
</dbReference>
<accession>A0A154W836</accession>
<dbReference type="Gene3D" id="1.20.1530.20">
    <property type="match status" value="1"/>
</dbReference>
<dbReference type="GO" id="GO:0015297">
    <property type="term" value="F:antiporter activity"/>
    <property type="evidence" value="ECO:0007669"/>
    <property type="project" value="UniProtKB-KW"/>
</dbReference>
<feature type="transmembrane region" description="Helical" evidence="12">
    <location>
        <begin position="160"/>
        <end position="184"/>
    </location>
</feature>
<feature type="region of interest" description="Disordered" evidence="11">
    <location>
        <begin position="569"/>
        <end position="604"/>
    </location>
</feature>
<dbReference type="PANTHER" id="PTHR46157">
    <property type="entry name" value="K(+) EFFLUX ANTIPORTER 3, CHLOROPLASTIC"/>
    <property type="match status" value="1"/>
</dbReference>
<evidence type="ECO:0000256" key="6">
    <source>
        <dbReference type="ARBA" id="ARBA00022692"/>
    </source>
</evidence>
<dbReference type="STRING" id="580166.AUP43_06995"/>
<dbReference type="NCBIfam" id="TIGR00932">
    <property type="entry name" value="2a37"/>
    <property type="match status" value="1"/>
</dbReference>
<feature type="transmembrane region" description="Helical" evidence="12">
    <location>
        <begin position="372"/>
        <end position="392"/>
    </location>
</feature>
<evidence type="ECO:0000256" key="5">
    <source>
        <dbReference type="ARBA" id="ARBA00022538"/>
    </source>
</evidence>
<keyword evidence="8 12" id="KW-1133">Transmembrane helix</keyword>
<feature type="transmembrane region" description="Helical" evidence="12">
    <location>
        <begin position="237"/>
        <end position="264"/>
    </location>
</feature>
<evidence type="ECO:0000313" key="14">
    <source>
        <dbReference type="EMBL" id="KZD09687.1"/>
    </source>
</evidence>
<evidence type="ECO:0000256" key="3">
    <source>
        <dbReference type="ARBA" id="ARBA00022448"/>
    </source>
</evidence>
<dbReference type="PROSITE" id="PS51201">
    <property type="entry name" value="RCK_N"/>
    <property type="match status" value="1"/>
</dbReference>
<gene>
    <name evidence="14" type="ORF">AUP43_06995</name>
</gene>
<keyword evidence="6 12" id="KW-0812">Transmembrane</keyword>
<feature type="transmembrane region" description="Helical" evidence="12">
    <location>
        <begin position="17"/>
        <end position="37"/>
    </location>
</feature>
<keyword evidence="9" id="KW-0406">Ion transport</keyword>
<evidence type="ECO:0000256" key="4">
    <source>
        <dbReference type="ARBA" id="ARBA00022449"/>
    </source>
</evidence>
<dbReference type="InterPro" id="IPR003148">
    <property type="entry name" value="RCK_N"/>
</dbReference>
<dbReference type="GO" id="GO:0012505">
    <property type="term" value="C:endomembrane system"/>
    <property type="evidence" value="ECO:0007669"/>
    <property type="project" value="UniProtKB-SubCell"/>
</dbReference>
<dbReference type="Pfam" id="PF02254">
    <property type="entry name" value="TrkA_N"/>
    <property type="match status" value="1"/>
</dbReference>
<evidence type="ECO:0000259" key="13">
    <source>
        <dbReference type="PROSITE" id="PS51201"/>
    </source>
</evidence>
<evidence type="ECO:0000256" key="2">
    <source>
        <dbReference type="ARBA" id="ARBA00005551"/>
    </source>
</evidence>
<feature type="compositionally biased region" description="Basic and acidic residues" evidence="11">
    <location>
        <begin position="592"/>
        <end position="604"/>
    </location>
</feature>
<keyword evidence="15" id="KW-1185">Reference proteome</keyword>
<keyword evidence="4" id="KW-0050">Antiport</keyword>
<dbReference type="GO" id="GO:0008324">
    <property type="term" value="F:monoatomic cation transmembrane transporter activity"/>
    <property type="evidence" value="ECO:0007669"/>
    <property type="project" value="InterPro"/>
</dbReference>
<dbReference type="Proteomes" id="UP000076400">
    <property type="component" value="Unassembled WGS sequence"/>
</dbReference>
<dbReference type="InterPro" id="IPR038770">
    <property type="entry name" value="Na+/solute_symporter_sf"/>
</dbReference>
<organism evidence="14 15">
    <name type="scientific">Oceanibaculum pacificum</name>
    <dbReference type="NCBI Taxonomy" id="580166"/>
    <lineage>
        <taxon>Bacteria</taxon>
        <taxon>Pseudomonadati</taxon>
        <taxon>Pseudomonadota</taxon>
        <taxon>Alphaproteobacteria</taxon>
        <taxon>Rhodospirillales</taxon>
        <taxon>Oceanibaculaceae</taxon>
        <taxon>Oceanibaculum</taxon>
    </lineage>
</organism>
<dbReference type="FunFam" id="3.40.50.720:FF:000036">
    <property type="entry name" value="Glutathione-regulated potassium-efflux system protein KefB"/>
    <property type="match status" value="1"/>
</dbReference>
<evidence type="ECO:0000313" key="15">
    <source>
        <dbReference type="Proteomes" id="UP000076400"/>
    </source>
</evidence>
<dbReference type="GO" id="GO:0006813">
    <property type="term" value="P:potassium ion transport"/>
    <property type="evidence" value="ECO:0007669"/>
    <property type="project" value="UniProtKB-KW"/>
</dbReference>
<keyword evidence="5" id="KW-0633">Potassium transport</keyword>
<feature type="transmembrane region" description="Helical" evidence="12">
    <location>
        <begin position="44"/>
        <end position="62"/>
    </location>
</feature>
<evidence type="ECO:0000256" key="12">
    <source>
        <dbReference type="SAM" id="Phobius"/>
    </source>
</evidence>
<protein>
    <recommendedName>
        <fullName evidence="13">RCK N-terminal domain-containing protein</fullName>
    </recommendedName>
</protein>
<comment type="caution">
    <text evidence="14">The sequence shown here is derived from an EMBL/GenBank/DDBJ whole genome shotgun (WGS) entry which is preliminary data.</text>
</comment>
<dbReference type="Gene3D" id="3.40.50.720">
    <property type="entry name" value="NAD(P)-binding Rossmann-like Domain"/>
    <property type="match status" value="1"/>
</dbReference>
<keyword evidence="3" id="KW-0813">Transport</keyword>
<evidence type="ECO:0000256" key="1">
    <source>
        <dbReference type="ARBA" id="ARBA00004127"/>
    </source>
</evidence>
<sequence length="604" mass="63880">MEELAKLIWNPEALHGAPIEDVLVFLVAAVLVAPLFSRLRFSQVLGYLTAGALIGPFGLGMIDDVEGTRALAEFGIVFLLFAIGLELSFERLRVMRRLVFGLGAAQVLVTGAAIAGISLTLGFEMAGALVIGGTLALSSTAFVIQLLNERGEFATRHGRAAFATLLFQDLAVVPLLVIVPLLSAPSEESILIGLGVAIVKAAVALVLIVLMGRLLLRPLYRVMAAVRSREVFTAMTLLVVLGIGAATQMAGLSMALGAFLAGLLISESEFRHQVEADIEPFRNILLGLFFMTVGMAIDLGAAFSNLGPLLLVVGSLIALKMAILFVLARLFGLTSVAGLRVAALLCQGGEFAFVILGVAVSAQVIAPEISQALFLIVATSMALTPLVTLLAGRLAEKLDAAEDMTLGVGDEEIGELHDHVILGGYGRFGRTVARLMDARAVPVVALDMDAVEVSEARVAGRTIYYGDASRPEVLRLVGAERARALVLTLDNYKALPDVVRQLRAEFPDLPIFARSRDAKLAAELEEAGAYVAVPELLEASLQLGAEVLVKLGLPTAEVDDLVDAFRHFGASSQPPAGQEENGHDPVIAASEALDREDEKAAEAR</sequence>